<sequence>MERKRFEHRDGGALTTQTFDVRSSPGQELVVYHADSGSPSSEALTLLGTLAATRRG</sequence>
<organism evidence="2 3">
    <name type="scientific">Saccharopolyspora shandongensis</name>
    <dbReference type="NCBI Taxonomy" id="418495"/>
    <lineage>
        <taxon>Bacteria</taxon>
        <taxon>Bacillati</taxon>
        <taxon>Actinomycetota</taxon>
        <taxon>Actinomycetes</taxon>
        <taxon>Pseudonocardiales</taxon>
        <taxon>Pseudonocardiaceae</taxon>
        <taxon>Saccharopolyspora</taxon>
    </lineage>
</organism>
<dbReference type="EMBL" id="FNOK01000002">
    <property type="protein sequence ID" value="SDW23495.1"/>
    <property type="molecule type" value="Genomic_DNA"/>
</dbReference>
<dbReference type="Pfam" id="PF17765">
    <property type="entry name" value="MLTR_LBD"/>
    <property type="match status" value="1"/>
</dbReference>
<dbReference type="InterPro" id="IPR041413">
    <property type="entry name" value="MLTR_LBD"/>
</dbReference>
<proteinExistence type="predicted"/>
<dbReference type="STRING" id="418495.SAMN05216215_100231"/>
<name>A0A1H2RW24_9PSEU</name>
<evidence type="ECO:0000313" key="2">
    <source>
        <dbReference type="EMBL" id="SDW23495.1"/>
    </source>
</evidence>
<accession>A0A1H2RW24</accession>
<dbReference type="Proteomes" id="UP000199529">
    <property type="component" value="Unassembled WGS sequence"/>
</dbReference>
<protein>
    <recommendedName>
        <fullName evidence="1">MmyB-like transcription regulator ligand binding domain-containing protein</fullName>
    </recommendedName>
</protein>
<keyword evidence="3" id="KW-1185">Reference proteome</keyword>
<gene>
    <name evidence="2" type="ORF">SAMN05216215_100231</name>
</gene>
<dbReference type="AlphaFoldDB" id="A0A1H2RW24"/>
<evidence type="ECO:0000259" key="1">
    <source>
        <dbReference type="Pfam" id="PF17765"/>
    </source>
</evidence>
<feature type="domain" description="MmyB-like transcription regulator ligand binding" evidence="1">
    <location>
        <begin position="2"/>
        <end position="47"/>
    </location>
</feature>
<evidence type="ECO:0000313" key="3">
    <source>
        <dbReference type="Proteomes" id="UP000199529"/>
    </source>
</evidence>
<reference evidence="3" key="1">
    <citation type="submission" date="2016-10" db="EMBL/GenBank/DDBJ databases">
        <authorList>
            <person name="Varghese N."/>
            <person name="Submissions S."/>
        </authorList>
    </citation>
    <scope>NUCLEOTIDE SEQUENCE [LARGE SCALE GENOMIC DNA]</scope>
    <source>
        <strain evidence="3">CGMCC 4.3530</strain>
    </source>
</reference>